<sequence length="65" mass="7288">MNAVLQLRADPLALHGVSPADRAPAFPACANAMVELRRFLFEDDRSDRNYSICVILCNLIELRSK</sequence>
<keyword evidence="2" id="KW-1185">Reference proteome</keyword>
<organism evidence="1 2">
    <name type="scientific">Burkholderia pyrrocinia</name>
    <name type="common">Pseudomonas pyrrocinia</name>
    <dbReference type="NCBI Taxonomy" id="60550"/>
    <lineage>
        <taxon>Bacteria</taxon>
        <taxon>Pseudomonadati</taxon>
        <taxon>Pseudomonadota</taxon>
        <taxon>Betaproteobacteria</taxon>
        <taxon>Burkholderiales</taxon>
        <taxon>Burkholderiaceae</taxon>
        <taxon>Burkholderia</taxon>
        <taxon>Burkholderia cepacia complex</taxon>
    </lineage>
</organism>
<protein>
    <submittedName>
        <fullName evidence="1">Uncharacterized protein</fullName>
    </submittedName>
</protein>
<dbReference type="EMBL" id="CP150850">
    <property type="protein sequence ID" value="WZW58568.1"/>
    <property type="molecule type" value="Genomic_DNA"/>
</dbReference>
<proteinExistence type="predicted"/>
<evidence type="ECO:0000313" key="2">
    <source>
        <dbReference type="Proteomes" id="UP001484179"/>
    </source>
</evidence>
<evidence type="ECO:0000313" key="1">
    <source>
        <dbReference type="EMBL" id="WZW58568.1"/>
    </source>
</evidence>
<name>A0ABZ3BUH8_BURPY</name>
<gene>
    <name evidence="1" type="ORF">WN985_24410</name>
</gene>
<dbReference type="RefSeq" id="WP_342311921.1">
    <property type="nucleotide sequence ID" value="NZ_CP150850.1"/>
</dbReference>
<accession>A0ABZ3BUH8</accession>
<reference evidence="1 2" key="1">
    <citation type="submission" date="2024-04" db="EMBL/GenBank/DDBJ databases">
        <title>Biological Control Activity of Plant Growth Promoting Rhizobacteria Burkholderia pyrrocinia BX1 against Tobacco black shank Introduction Tobacco black shank (TBS) caused by the oomycete Phytophthora. nicotianae (P. nicotianae) has become a destructive soil.</title>
        <authorList>
            <person name="Liu X."/>
            <person name="Shu C."/>
        </authorList>
    </citation>
    <scope>NUCLEOTIDE SEQUENCE [LARGE SCALE GENOMIC DNA]</scope>
    <source>
        <strain evidence="1 2">BX1</strain>
    </source>
</reference>
<dbReference type="Proteomes" id="UP001484179">
    <property type="component" value="Chromosome 2"/>
</dbReference>